<reference evidence="4" key="1">
    <citation type="submission" date="2025-08" db="UniProtKB">
        <authorList>
            <consortium name="RefSeq"/>
        </authorList>
    </citation>
    <scope>IDENTIFICATION</scope>
</reference>
<dbReference type="PANTHER" id="PTHR11736:SF36">
    <property type="entry name" value="MELANOMA-ASSOCIATED ANTIGEN B10"/>
    <property type="match status" value="1"/>
</dbReference>
<sequence length="343" mass="39307">MPRGQKSKLRARKKRCQTQEETLEVEGDQATAAVEEESIYSSSPHFKSTPQALPAAGSCTNPTITSDVAVFYTRANEDVNHQERLSSRQAQTTTQKLYKDKLEIKVIILVYYLLYKYQMKELVTKAEIMKNIIQFHKNHYSEILRRASENLELIFGLDLKEIDPNRHIYVLINKLELSCDGNLSDDRGMPKTGILMTVLGVIFTKGNCATEEQVWEVLNALGLYAGKNHFFFGEPRMLITRDMVMQKYLEYQQVPNSDPPNYEFLWGPRAHAETSKMKVLEFWAKVHNTIPCAFPFLYEEALEDEEARARARVEAKAQISAIASARSKATPSKPKSKSFFFFK</sequence>
<dbReference type="SMART" id="SM01392">
    <property type="entry name" value="MAGE_N"/>
    <property type="match status" value="1"/>
</dbReference>
<dbReference type="InterPro" id="IPR002190">
    <property type="entry name" value="MHD_dom"/>
</dbReference>
<dbReference type="GO" id="GO:0000122">
    <property type="term" value="P:negative regulation of transcription by RNA polymerase II"/>
    <property type="evidence" value="ECO:0007669"/>
    <property type="project" value="TreeGrafter"/>
</dbReference>
<organism evidence="3 4">
    <name type="scientific">Orycteropus afer afer</name>
    <dbReference type="NCBI Taxonomy" id="1230840"/>
    <lineage>
        <taxon>Eukaryota</taxon>
        <taxon>Metazoa</taxon>
        <taxon>Chordata</taxon>
        <taxon>Craniata</taxon>
        <taxon>Vertebrata</taxon>
        <taxon>Euteleostomi</taxon>
        <taxon>Mammalia</taxon>
        <taxon>Eutheria</taxon>
        <taxon>Afrotheria</taxon>
        <taxon>Tubulidentata</taxon>
        <taxon>Orycteropodidae</taxon>
        <taxon>Orycteropus</taxon>
    </lineage>
</organism>
<evidence type="ECO:0000313" key="4">
    <source>
        <dbReference type="RefSeq" id="XP_007955246.1"/>
    </source>
</evidence>
<dbReference type="Pfam" id="PF01454">
    <property type="entry name" value="MAGE"/>
    <property type="match status" value="1"/>
</dbReference>
<dbReference type="Gene3D" id="1.10.10.1210">
    <property type="entry name" value="MAGE homology domain, winged helix WH2 motif"/>
    <property type="match status" value="1"/>
</dbReference>
<dbReference type="OrthoDB" id="205198at2759"/>
<gene>
    <name evidence="4" type="primary">LOC103211136</name>
</gene>
<protein>
    <submittedName>
        <fullName evidence="4">Melanoma-associated antigen B10-like</fullName>
    </submittedName>
</protein>
<dbReference type="RefSeq" id="XP_007955246.1">
    <property type="nucleotide sequence ID" value="XM_007957055.1"/>
</dbReference>
<evidence type="ECO:0000256" key="1">
    <source>
        <dbReference type="SAM" id="MobiDB-lite"/>
    </source>
</evidence>
<dbReference type="InterPro" id="IPR041899">
    <property type="entry name" value="MAGE_WH2"/>
</dbReference>
<dbReference type="PROSITE" id="PS50838">
    <property type="entry name" value="MAGE"/>
    <property type="match status" value="1"/>
</dbReference>
<dbReference type="Proteomes" id="UP000694850">
    <property type="component" value="Unplaced"/>
</dbReference>
<dbReference type="GO" id="GO:0005634">
    <property type="term" value="C:nucleus"/>
    <property type="evidence" value="ECO:0007669"/>
    <property type="project" value="TreeGrafter"/>
</dbReference>
<dbReference type="InterPro" id="IPR037445">
    <property type="entry name" value="MAGE"/>
</dbReference>
<accession>A0A8B7B8Y9</accession>
<feature type="domain" description="MAGE" evidence="2">
    <location>
        <begin position="102"/>
        <end position="301"/>
    </location>
</feature>
<dbReference type="FunFam" id="1.10.10.1200:FF:000007">
    <property type="entry name" value="Melanoma-associated antigen C2"/>
    <property type="match status" value="1"/>
</dbReference>
<keyword evidence="3" id="KW-1185">Reference proteome</keyword>
<dbReference type="InterPro" id="IPR041898">
    <property type="entry name" value="MAGE_WH1"/>
</dbReference>
<evidence type="ECO:0000259" key="2">
    <source>
        <dbReference type="PROSITE" id="PS50838"/>
    </source>
</evidence>
<name>A0A8B7B8Y9_ORYAF</name>
<feature type="compositionally biased region" description="Basic residues" evidence="1">
    <location>
        <begin position="1"/>
        <end position="16"/>
    </location>
</feature>
<dbReference type="FunFam" id="1.10.10.1210:FF:000001">
    <property type="entry name" value="melanoma-associated antigen D1"/>
    <property type="match status" value="1"/>
</dbReference>
<dbReference type="Gene3D" id="1.10.10.1200">
    <property type="entry name" value="MAGE homology domain, winged helix WH1 motif"/>
    <property type="match status" value="1"/>
</dbReference>
<evidence type="ECO:0000313" key="3">
    <source>
        <dbReference type="Proteomes" id="UP000694850"/>
    </source>
</evidence>
<dbReference type="PANTHER" id="PTHR11736">
    <property type="entry name" value="MELANOMA-ASSOCIATED ANTIGEN MAGE ANTIGEN"/>
    <property type="match status" value="1"/>
</dbReference>
<dbReference type="InterPro" id="IPR021072">
    <property type="entry name" value="MAGE_N"/>
</dbReference>
<feature type="region of interest" description="Disordered" evidence="1">
    <location>
        <begin position="1"/>
        <end position="30"/>
    </location>
</feature>
<proteinExistence type="predicted"/>
<dbReference type="GeneID" id="103211136"/>
<dbReference type="SMART" id="SM01373">
    <property type="entry name" value="MAGE"/>
    <property type="match status" value="1"/>
</dbReference>
<dbReference type="AlphaFoldDB" id="A0A8B7B8Y9"/>
<dbReference type="Pfam" id="PF12440">
    <property type="entry name" value="MAGE_N"/>
    <property type="match status" value="1"/>
</dbReference>